<keyword evidence="2" id="KW-1185">Reference proteome</keyword>
<dbReference type="EMBL" id="CM056743">
    <property type="protein sequence ID" value="KAJ8670665.1"/>
    <property type="molecule type" value="Genomic_DNA"/>
</dbReference>
<gene>
    <name evidence="1" type="ORF">QAD02_001924</name>
</gene>
<proteinExistence type="predicted"/>
<dbReference type="Proteomes" id="UP001239111">
    <property type="component" value="Chromosome 3"/>
</dbReference>
<comment type="caution">
    <text evidence="1">The sequence shown here is derived from an EMBL/GenBank/DDBJ whole genome shotgun (WGS) entry which is preliminary data.</text>
</comment>
<accession>A0ACC2NM85</accession>
<organism evidence="1 2">
    <name type="scientific">Eretmocerus hayati</name>
    <dbReference type="NCBI Taxonomy" id="131215"/>
    <lineage>
        <taxon>Eukaryota</taxon>
        <taxon>Metazoa</taxon>
        <taxon>Ecdysozoa</taxon>
        <taxon>Arthropoda</taxon>
        <taxon>Hexapoda</taxon>
        <taxon>Insecta</taxon>
        <taxon>Pterygota</taxon>
        <taxon>Neoptera</taxon>
        <taxon>Endopterygota</taxon>
        <taxon>Hymenoptera</taxon>
        <taxon>Apocrita</taxon>
        <taxon>Proctotrupomorpha</taxon>
        <taxon>Chalcidoidea</taxon>
        <taxon>Aphelinidae</taxon>
        <taxon>Aphelininae</taxon>
        <taxon>Eretmocerus</taxon>
    </lineage>
</organism>
<sequence>MDLDFEWIFFCLQDTVGTKDQSKYDNNVTKYSMKDGSNNFHVVELEDKRKFAKDSEEDYDPYAHREVQHPTTFTETLFHLMKGSLGTGILAMPNAFANSGYAVGFVATIIIGLLCTYCIRVLIQSEYELCKRRKSPSMTYPSTMEAALEEGPTFLRPVAKYCPHIVNLFLMVYQLGTCCVYTVFIAENLQKALYDYTAIEDKRVYMLILLLPLILINWVRNLKLLAPLSTLANGITFVAFGFIIYYIFRTPISLEGKEVVGEIRNFPLFLGTVLFALEAIGVIMPLENEMKKPKKFMSTFGVLHLGMALNIVLYVGMGLFGYLRFGKHVSGTITADLPHEELGARIVQISLAVAIFISHSLQCYVAIDISWNHYVQPKMKQTSAKTQIFWEYAIRTFLVIITFLLAVSVPELELFISLFGALCLSMLGITFPALIQTCAFWKVKASRERFYLATKNTALILFGILGLVVGTTTSMQKILEKF</sequence>
<evidence type="ECO:0000313" key="1">
    <source>
        <dbReference type="EMBL" id="KAJ8670665.1"/>
    </source>
</evidence>
<evidence type="ECO:0000313" key="2">
    <source>
        <dbReference type="Proteomes" id="UP001239111"/>
    </source>
</evidence>
<reference evidence="1" key="1">
    <citation type="submission" date="2023-04" db="EMBL/GenBank/DDBJ databases">
        <title>A chromosome-level genome assembly of the parasitoid wasp Eretmocerus hayati.</title>
        <authorList>
            <person name="Zhong Y."/>
            <person name="Liu S."/>
            <person name="Liu Y."/>
        </authorList>
    </citation>
    <scope>NUCLEOTIDE SEQUENCE</scope>
    <source>
        <strain evidence="1">ZJU_SS_LIU_2023</strain>
    </source>
</reference>
<protein>
    <submittedName>
        <fullName evidence="1">Uncharacterized protein</fullName>
    </submittedName>
</protein>
<name>A0ACC2NM85_9HYME</name>